<dbReference type="dictyBase" id="DDB_G0276641"/>
<dbReference type="HOGENOM" id="CLU_3054357_0_0_1"/>
<dbReference type="GeneID" id="8620608"/>
<protein>
    <submittedName>
        <fullName evidence="1">Uncharacterized protein</fullName>
    </submittedName>
</protein>
<gene>
    <name evidence="1" type="ORF">DDB_G0276641</name>
</gene>
<dbReference type="PaxDb" id="44689-DDB0217835"/>
<accession>Q551E4</accession>
<dbReference type="EMBL" id="AAFI02000016">
    <property type="protein sequence ID" value="EAL69133.1"/>
    <property type="molecule type" value="Genomic_DNA"/>
</dbReference>
<sequence length="54" mass="6315">MLLKSLILLSKTNESKNTSRDFMENSIFDSNYSTNVECALKRTAFFTRPNFINY</sequence>
<evidence type="ECO:0000313" key="1">
    <source>
        <dbReference type="EMBL" id="EAL69133.1"/>
    </source>
</evidence>
<dbReference type="KEGG" id="ddi:DDB_G0276641"/>
<dbReference type="InParanoid" id="Q551E4"/>
<dbReference type="RefSeq" id="XP_643049.1">
    <property type="nucleotide sequence ID" value="XM_637957.1"/>
</dbReference>
<proteinExistence type="predicted"/>
<comment type="caution">
    <text evidence="1">The sequence shown here is derived from an EMBL/GenBank/DDBJ whole genome shotgun (WGS) entry which is preliminary data.</text>
</comment>
<dbReference type="Proteomes" id="UP000002195">
    <property type="component" value="Unassembled WGS sequence"/>
</dbReference>
<organism evidence="1 2">
    <name type="scientific">Dictyostelium discoideum</name>
    <name type="common">Social amoeba</name>
    <dbReference type="NCBI Taxonomy" id="44689"/>
    <lineage>
        <taxon>Eukaryota</taxon>
        <taxon>Amoebozoa</taxon>
        <taxon>Evosea</taxon>
        <taxon>Eumycetozoa</taxon>
        <taxon>Dictyostelia</taxon>
        <taxon>Dictyosteliales</taxon>
        <taxon>Dictyosteliaceae</taxon>
        <taxon>Dictyostelium</taxon>
    </lineage>
</organism>
<reference evidence="1 2" key="1">
    <citation type="journal article" date="2005" name="Nature">
        <title>The genome of the social amoeba Dictyostelium discoideum.</title>
        <authorList>
            <consortium name="The Dictyostelium discoideum Sequencing Consortium"/>
            <person name="Eichinger L."/>
            <person name="Pachebat J.A."/>
            <person name="Glockner G."/>
            <person name="Rajandream M.A."/>
            <person name="Sucgang R."/>
            <person name="Berriman M."/>
            <person name="Song J."/>
            <person name="Olsen R."/>
            <person name="Szafranski K."/>
            <person name="Xu Q."/>
            <person name="Tunggal B."/>
            <person name="Kummerfeld S."/>
            <person name="Madera M."/>
            <person name="Konfortov B.A."/>
            <person name="Rivero F."/>
            <person name="Bankier A.T."/>
            <person name="Lehmann R."/>
            <person name="Hamlin N."/>
            <person name="Davies R."/>
            <person name="Gaudet P."/>
            <person name="Fey P."/>
            <person name="Pilcher K."/>
            <person name="Chen G."/>
            <person name="Saunders D."/>
            <person name="Sodergren E."/>
            <person name="Davis P."/>
            <person name="Kerhornou A."/>
            <person name="Nie X."/>
            <person name="Hall N."/>
            <person name="Anjard C."/>
            <person name="Hemphill L."/>
            <person name="Bason N."/>
            <person name="Farbrother P."/>
            <person name="Desany B."/>
            <person name="Just E."/>
            <person name="Morio T."/>
            <person name="Rost R."/>
            <person name="Churcher C."/>
            <person name="Cooper J."/>
            <person name="Haydock S."/>
            <person name="van Driessche N."/>
            <person name="Cronin A."/>
            <person name="Goodhead I."/>
            <person name="Muzny D."/>
            <person name="Mourier T."/>
            <person name="Pain A."/>
            <person name="Lu M."/>
            <person name="Harper D."/>
            <person name="Lindsay R."/>
            <person name="Hauser H."/>
            <person name="James K."/>
            <person name="Quiles M."/>
            <person name="Madan Babu M."/>
            <person name="Saito T."/>
            <person name="Buchrieser C."/>
            <person name="Wardroper A."/>
            <person name="Felder M."/>
            <person name="Thangavelu M."/>
            <person name="Johnson D."/>
            <person name="Knights A."/>
            <person name="Loulseged H."/>
            <person name="Mungall K."/>
            <person name="Oliver K."/>
            <person name="Price C."/>
            <person name="Quail M.A."/>
            <person name="Urushihara H."/>
            <person name="Hernandez J."/>
            <person name="Rabbinowitsch E."/>
            <person name="Steffen D."/>
            <person name="Sanders M."/>
            <person name="Ma J."/>
            <person name="Kohara Y."/>
            <person name="Sharp S."/>
            <person name="Simmonds M."/>
            <person name="Spiegler S."/>
            <person name="Tivey A."/>
            <person name="Sugano S."/>
            <person name="White B."/>
            <person name="Walker D."/>
            <person name="Woodward J."/>
            <person name="Winckler T."/>
            <person name="Tanaka Y."/>
            <person name="Shaulsky G."/>
            <person name="Schleicher M."/>
            <person name="Weinstock G."/>
            <person name="Rosenthal A."/>
            <person name="Cox E.C."/>
            <person name="Chisholm R.L."/>
            <person name="Gibbs R."/>
            <person name="Loomis W.F."/>
            <person name="Platzer M."/>
            <person name="Kay R.R."/>
            <person name="Williams J."/>
            <person name="Dear P.H."/>
            <person name="Noegel A.A."/>
            <person name="Barrell B."/>
            <person name="Kuspa A."/>
        </authorList>
    </citation>
    <scope>NUCLEOTIDE SEQUENCE [LARGE SCALE GENOMIC DNA]</scope>
    <source>
        <strain evidence="1 2">AX4</strain>
    </source>
</reference>
<keyword evidence="2" id="KW-1185">Reference proteome</keyword>
<dbReference type="VEuPathDB" id="AmoebaDB:DDB_G0276641"/>
<dbReference type="AlphaFoldDB" id="Q551E4"/>
<evidence type="ECO:0000313" key="2">
    <source>
        <dbReference type="Proteomes" id="UP000002195"/>
    </source>
</evidence>
<name>Q551E4_DICDI</name>